<reference evidence="2" key="1">
    <citation type="submission" date="2023-11" db="EMBL/GenBank/DDBJ databases">
        <title>Scrofimicrobium hongkongense sp. nov., isolated from a patient with peritonitis.</title>
        <authorList>
            <person name="Lao H.Y."/>
            <person name="Wong A.Y.P."/>
            <person name="Ng T.L."/>
            <person name="Wong R.Y.L."/>
            <person name="Yau M.C.Y."/>
            <person name="Lam J.Y.W."/>
            <person name="Siu G.K.H."/>
        </authorList>
    </citation>
    <scope>NUCLEOTIDE SEQUENCE</scope>
    <source>
        <strain evidence="2">R131</strain>
    </source>
</reference>
<evidence type="ECO:0008006" key="3">
    <source>
        <dbReference type="Google" id="ProtNLM"/>
    </source>
</evidence>
<evidence type="ECO:0000256" key="1">
    <source>
        <dbReference type="SAM" id="MobiDB-lite"/>
    </source>
</evidence>
<evidence type="ECO:0000313" key="2">
    <source>
        <dbReference type="EMBL" id="XBW07883.1"/>
    </source>
</evidence>
<dbReference type="KEGG" id="sapp:SAC06_09595"/>
<feature type="region of interest" description="Disordered" evidence="1">
    <location>
        <begin position="1"/>
        <end position="22"/>
    </location>
</feature>
<accession>A0AAU7V7B2</accession>
<protein>
    <recommendedName>
        <fullName evidence="3">5-formyltetrahydrofolate cyclo-ligase</fullName>
    </recommendedName>
</protein>
<name>A0AAU7V7B2_9ACTO</name>
<gene>
    <name evidence="2" type="ORF">SAC06_09595</name>
</gene>
<dbReference type="RefSeq" id="WP_350258084.1">
    <property type="nucleotide sequence ID" value="NZ_CP138335.1"/>
</dbReference>
<dbReference type="EMBL" id="CP138335">
    <property type="protein sequence ID" value="XBW07883.1"/>
    <property type="molecule type" value="Genomic_DNA"/>
</dbReference>
<sequence>MTGQTTMEDAAQLRRENQRAKHRQRLLRTLMRPRLDESKLVLAAAAPTVLEFRTGLEFGAEPGTPAR</sequence>
<proteinExistence type="predicted"/>
<organism evidence="2">
    <name type="scientific">Scrofimicrobium appendicitidis</name>
    <dbReference type="NCBI Taxonomy" id="3079930"/>
    <lineage>
        <taxon>Bacteria</taxon>
        <taxon>Bacillati</taxon>
        <taxon>Actinomycetota</taxon>
        <taxon>Actinomycetes</taxon>
        <taxon>Actinomycetales</taxon>
        <taxon>Actinomycetaceae</taxon>
        <taxon>Scrofimicrobium</taxon>
    </lineage>
</organism>
<dbReference type="AlphaFoldDB" id="A0AAU7V7B2"/>